<evidence type="ECO:0000259" key="2">
    <source>
        <dbReference type="Pfam" id="PF00884"/>
    </source>
</evidence>
<dbReference type="eggNOG" id="COG3119">
    <property type="taxonomic scope" value="Bacteria"/>
</dbReference>
<organism evidence="3 4">
    <name type="scientific">Selenomonas infelix ATCC 43532</name>
    <dbReference type="NCBI Taxonomy" id="679201"/>
    <lineage>
        <taxon>Bacteria</taxon>
        <taxon>Bacillati</taxon>
        <taxon>Bacillota</taxon>
        <taxon>Negativicutes</taxon>
        <taxon>Selenomonadales</taxon>
        <taxon>Selenomonadaceae</taxon>
        <taxon>Selenomonas</taxon>
    </lineage>
</organism>
<accession>G5GNP4</accession>
<proteinExistence type="inferred from homology"/>
<dbReference type="InterPro" id="IPR000917">
    <property type="entry name" value="Sulfatase_N"/>
</dbReference>
<dbReference type="Proteomes" id="UP000004129">
    <property type="component" value="Unassembled WGS sequence"/>
</dbReference>
<evidence type="ECO:0000313" key="4">
    <source>
        <dbReference type="Proteomes" id="UP000004129"/>
    </source>
</evidence>
<dbReference type="Pfam" id="PF00884">
    <property type="entry name" value="Sulfatase"/>
    <property type="match status" value="1"/>
</dbReference>
<dbReference type="EMBL" id="ACZM01000007">
    <property type="protein sequence ID" value="EHG21581.1"/>
    <property type="molecule type" value="Genomic_DNA"/>
</dbReference>
<protein>
    <recommendedName>
        <fullName evidence="2">Sulfatase N-terminal domain-containing protein</fullName>
    </recommendedName>
</protein>
<comment type="similarity">
    <text evidence="1">Belongs to the sulfatase family.</text>
</comment>
<evidence type="ECO:0000313" key="3">
    <source>
        <dbReference type="EMBL" id="EHG21581.1"/>
    </source>
</evidence>
<dbReference type="InterPro" id="IPR011990">
    <property type="entry name" value="TPR-like_helical_dom_sf"/>
</dbReference>
<dbReference type="Gene3D" id="1.25.40.10">
    <property type="entry name" value="Tetratricopeptide repeat domain"/>
    <property type="match status" value="1"/>
</dbReference>
<feature type="domain" description="Sulfatase N-terminal" evidence="2">
    <location>
        <begin position="310"/>
        <end position="589"/>
    </location>
</feature>
<dbReference type="PATRIC" id="fig|679201.3.peg.1011"/>
<dbReference type="STRING" id="679201.HMPREF9334_00998"/>
<comment type="caution">
    <text evidence="3">The sequence shown here is derived from an EMBL/GenBank/DDBJ whole genome shotgun (WGS) entry which is preliminary data.</text>
</comment>
<dbReference type="GO" id="GO:0004065">
    <property type="term" value="F:arylsulfatase activity"/>
    <property type="evidence" value="ECO:0007669"/>
    <property type="project" value="TreeGrafter"/>
</dbReference>
<dbReference type="RefSeq" id="WP_006692448.1">
    <property type="nucleotide sequence ID" value="NZ_JH376798.1"/>
</dbReference>
<gene>
    <name evidence="3" type="ORF">HMPREF9334_00998</name>
</gene>
<evidence type="ECO:0000256" key="1">
    <source>
        <dbReference type="ARBA" id="ARBA00008779"/>
    </source>
</evidence>
<dbReference type="InterPro" id="IPR017850">
    <property type="entry name" value="Alkaline_phosphatase_core_sf"/>
</dbReference>
<dbReference type="SUPFAM" id="SSF48452">
    <property type="entry name" value="TPR-like"/>
    <property type="match status" value="1"/>
</dbReference>
<dbReference type="PANTHER" id="PTHR42693:SF33">
    <property type="entry name" value="ARYLSULFATASE"/>
    <property type="match status" value="1"/>
</dbReference>
<sequence>MTDDCRTFWQNNGRAYTLFQELLIRMERDAYDEEYLALLAAYREAGGDAVHADVFAAHYLLANGDAEAAALCGERAFRTRPIEYAAWQVLARAYMAQGRYADALIMQAYMAKLLERPLTAEGIPPEVFTDELLDRLSVAMGKAGFAPIAVSRMSYSAEQGLTAESTSFMGEFLPQSTSDLPPYYVGVYTEQEQQGNKAWLLYNIRHAKDFAYYLGGDFTFDLIRGERAPGKAEIHLAPGQSAVLPVLGTIDFQQLRVKTQSLDKETPLTIATPNFFRLAEPTEFSSDHNFIVGTPITVGHSPARRPLVLNILADALPWAIVREHFAEWMPNTARFFARGTVFDQHFSVAEYTHPSLPSIETGMYQHHSQIVTNNAAAVPLRQEFVTLAERMRTLGYATSNLMGDGIGVYNEVTRGYDRLIVTGYRLHTYEGVERTIRHLEGLRDTDQFIFLHIQDIHPWPYPLFQITSSVQARLPLAARLSGAAGSEPSPYLRRTDLSMEVCRQGIRDLDRALGALYRYLEKHYSPEEYLVNIYSDHGVPVFSEHHYIVSPDLTHAAWMMRGAGVPEGVVADELTSAVDIYPTLGALCGFPVDDDVDGVLPQLFGGVGREIAFSNSLYPTKSYCLRARAKTHTFHLETGIPVLPNGTVDVAHASSAIYPREHEGETGYEVDSAELRAFFYPRVREFLRGIGNNGEAFPTPKEL</sequence>
<reference evidence="3 4" key="1">
    <citation type="submission" date="2011-08" db="EMBL/GenBank/DDBJ databases">
        <title>The Genome Sequence of Selenomonas infelix ATCC 43532.</title>
        <authorList>
            <consortium name="The Broad Institute Genome Sequencing Platform"/>
            <person name="Earl A."/>
            <person name="Ward D."/>
            <person name="Feldgarden M."/>
            <person name="Gevers D."/>
            <person name="Izard J."/>
            <person name="Blanton J.M."/>
            <person name="Baranova O.V."/>
            <person name="Dewhirst F.E."/>
            <person name="Young S.K."/>
            <person name="Zeng Q."/>
            <person name="Gargeya S."/>
            <person name="Fitzgerald M."/>
            <person name="Haas B."/>
            <person name="Abouelleil A."/>
            <person name="Alvarado L."/>
            <person name="Arachchi H.M."/>
            <person name="Berlin A."/>
            <person name="Brown A."/>
            <person name="Chapman S.B."/>
            <person name="Chen Z."/>
            <person name="Dunbar C."/>
            <person name="Freedman E."/>
            <person name="Gearin G."/>
            <person name="Gellesch M."/>
            <person name="Goldberg J."/>
            <person name="Griggs A."/>
            <person name="Gujja S."/>
            <person name="Heiman D."/>
            <person name="Howarth C."/>
            <person name="Larson L."/>
            <person name="Lui A."/>
            <person name="MacDonald P.J.P."/>
            <person name="Montmayeur A."/>
            <person name="Murphy C."/>
            <person name="Neiman D."/>
            <person name="Pearson M."/>
            <person name="Priest M."/>
            <person name="Roberts A."/>
            <person name="Saif S."/>
            <person name="Shea T."/>
            <person name="Shenoy N."/>
            <person name="Sisk P."/>
            <person name="Stolte C."/>
            <person name="Sykes S."/>
            <person name="Wortman J."/>
            <person name="Nusbaum C."/>
            <person name="Birren B."/>
        </authorList>
    </citation>
    <scope>NUCLEOTIDE SEQUENCE [LARGE SCALE GENOMIC DNA]</scope>
    <source>
        <strain evidence="3 4">ATCC 43532</strain>
    </source>
</reference>
<dbReference type="Gene3D" id="3.40.720.10">
    <property type="entry name" value="Alkaline Phosphatase, subunit A"/>
    <property type="match status" value="1"/>
</dbReference>
<dbReference type="AlphaFoldDB" id="G5GNP4"/>
<name>G5GNP4_9FIRM</name>
<dbReference type="OrthoDB" id="1667137at2"/>
<dbReference type="InterPro" id="IPR050738">
    <property type="entry name" value="Sulfatase"/>
</dbReference>
<dbReference type="PANTHER" id="PTHR42693">
    <property type="entry name" value="ARYLSULFATASE FAMILY MEMBER"/>
    <property type="match status" value="1"/>
</dbReference>
<keyword evidence="4" id="KW-1185">Reference proteome</keyword>
<dbReference type="HOGENOM" id="CLU_016687_0_0_9"/>
<dbReference type="SUPFAM" id="SSF53649">
    <property type="entry name" value="Alkaline phosphatase-like"/>
    <property type="match status" value="1"/>
</dbReference>